<dbReference type="GO" id="GO:0007584">
    <property type="term" value="P:response to nutrient"/>
    <property type="evidence" value="ECO:0007669"/>
    <property type="project" value="TreeGrafter"/>
</dbReference>
<keyword evidence="5" id="KW-0560">Oxidoreductase</keyword>
<protein>
    <recommendedName>
        <fullName evidence="10">2-oxoisovalerate dehydrogenase subunit beta, mitochondrial</fullName>
        <ecNumber evidence="3">1.2.4.4</ecNumber>
    </recommendedName>
    <alternativeName>
        <fullName evidence="11">Branched-chain alpha-keto acid dehydrogenase E1 component beta chain</fullName>
    </alternativeName>
</protein>
<dbReference type="SMART" id="SM00861">
    <property type="entry name" value="Transket_pyr"/>
    <property type="match status" value="1"/>
</dbReference>
<evidence type="ECO:0000313" key="13">
    <source>
        <dbReference type="EMBL" id="GFS86930.1"/>
    </source>
</evidence>
<dbReference type="SUPFAM" id="SSF52922">
    <property type="entry name" value="TK C-terminal domain-like"/>
    <property type="match status" value="1"/>
</dbReference>
<dbReference type="PANTHER" id="PTHR42980">
    <property type="entry name" value="2-OXOISOVALERATE DEHYDROGENASE SUBUNIT BETA-RELATED"/>
    <property type="match status" value="1"/>
</dbReference>
<evidence type="ECO:0000256" key="7">
    <source>
        <dbReference type="ARBA" id="ARBA00051764"/>
    </source>
</evidence>
<organism evidence="13 14">
    <name type="scientific">Nephila pilipes</name>
    <name type="common">Giant wood spider</name>
    <name type="synonym">Nephila maculata</name>
    <dbReference type="NCBI Taxonomy" id="299642"/>
    <lineage>
        <taxon>Eukaryota</taxon>
        <taxon>Metazoa</taxon>
        <taxon>Ecdysozoa</taxon>
        <taxon>Arthropoda</taxon>
        <taxon>Chelicerata</taxon>
        <taxon>Arachnida</taxon>
        <taxon>Araneae</taxon>
        <taxon>Araneomorphae</taxon>
        <taxon>Entelegynae</taxon>
        <taxon>Araneoidea</taxon>
        <taxon>Nephilidae</taxon>
        <taxon>Nephila</taxon>
    </lineage>
</organism>
<evidence type="ECO:0000256" key="9">
    <source>
        <dbReference type="ARBA" id="ARBA00063295"/>
    </source>
</evidence>
<comment type="caution">
    <text evidence="13">The sequence shown here is derived from an EMBL/GenBank/DDBJ whole genome shotgun (WGS) entry which is preliminary data.</text>
</comment>
<reference evidence="13" key="1">
    <citation type="submission" date="2020-08" db="EMBL/GenBank/DDBJ databases">
        <title>Multicomponent nature underlies the extraordinary mechanical properties of spider dragline silk.</title>
        <authorList>
            <person name="Kono N."/>
            <person name="Nakamura H."/>
            <person name="Mori M."/>
            <person name="Yoshida Y."/>
            <person name="Ohtoshi R."/>
            <person name="Malay A.D."/>
            <person name="Moran D.A.P."/>
            <person name="Tomita M."/>
            <person name="Numata K."/>
            <person name="Arakawa K."/>
        </authorList>
    </citation>
    <scope>NUCLEOTIDE SEQUENCE</scope>
</reference>
<dbReference type="InterPro" id="IPR033248">
    <property type="entry name" value="Transketolase_C"/>
</dbReference>
<dbReference type="Pfam" id="PF02780">
    <property type="entry name" value="Transketolase_C"/>
    <property type="match status" value="1"/>
</dbReference>
<dbReference type="Gene3D" id="3.40.50.920">
    <property type="match status" value="1"/>
</dbReference>
<comment type="subcellular location">
    <subcellularLocation>
        <location evidence="2">Mitochondrion matrix</location>
    </subcellularLocation>
</comment>
<evidence type="ECO:0000256" key="4">
    <source>
        <dbReference type="ARBA" id="ARBA00022946"/>
    </source>
</evidence>
<name>A0A8X6MZT8_NEPPI</name>
<dbReference type="FunFam" id="3.40.50.970:FF:000001">
    <property type="entry name" value="Pyruvate dehydrogenase E1 beta subunit"/>
    <property type="match status" value="1"/>
</dbReference>
<evidence type="ECO:0000256" key="2">
    <source>
        <dbReference type="ARBA" id="ARBA00004305"/>
    </source>
</evidence>
<dbReference type="EC" id="1.2.4.4" evidence="3"/>
<evidence type="ECO:0000256" key="11">
    <source>
        <dbReference type="ARBA" id="ARBA00082400"/>
    </source>
</evidence>
<dbReference type="Pfam" id="PF02779">
    <property type="entry name" value="Transket_pyr"/>
    <property type="match status" value="1"/>
</dbReference>
<comment type="function">
    <text evidence="8">Together with BCKDHA forms the heterotetrameric E1 subunit of the mitochondrial branched-chain alpha-ketoacid dehydrogenase (BCKD) complex. The BCKD complex catalyzes the multi-step oxidative decarboxylation of alpha-ketoacids derived from the branched-chain amino-acids valine, leucine and isoleucine producing CO2 and acyl-CoA which is subsequently utilized to produce energy. The E1 subunit catalyzes the first step with the decarboxylation of the alpha-ketoacid forming an enzyme-product intermediate. A reductive acylation mediated by the lipoylamide cofactor of E2 extracts the acyl group from the E1 active site for the next step of the reaction.</text>
</comment>
<evidence type="ECO:0000256" key="3">
    <source>
        <dbReference type="ARBA" id="ARBA00012277"/>
    </source>
</evidence>
<dbReference type="GO" id="GO:0003863">
    <property type="term" value="F:branched-chain 2-oxo acid dehydrogenase activity"/>
    <property type="evidence" value="ECO:0007669"/>
    <property type="project" value="UniProtKB-EC"/>
</dbReference>
<proteinExistence type="predicted"/>
<dbReference type="AlphaFoldDB" id="A0A8X6MZT8"/>
<evidence type="ECO:0000259" key="12">
    <source>
        <dbReference type="SMART" id="SM00861"/>
    </source>
</evidence>
<dbReference type="InterPro" id="IPR009014">
    <property type="entry name" value="Transketo_C/PFOR_II"/>
</dbReference>
<dbReference type="Gene3D" id="3.40.50.970">
    <property type="match status" value="1"/>
</dbReference>
<dbReference type="SUPFAM" id="SSF52518">
    <property type="entry name" value="Thiamin diphosphate-binding fold (THDP-binding)"/>
    <property type="match status" value="1"/>
</dbReference>
<dbReference type="FunFam" id="3.40.50.920:FF:000004">
    <property type="entry name" value="2-oxoisovalerate dehydrogenase subunit beta 1, mitochondrial"/>
    <property type="match status" value="1"/>
</dbReference>
<dbReference type="InterPro" id="IPR005475">
    <property type="entry name" value="Transketolase-like_Pyr-bd"/>
</dbReference>
<evidence type="ECO:0000256" key="6">
    <source>
        <dbReference type="ARBA" id="ARBA00023128"/>
    </source>
</evidence>
<comment type="catalytic activity">
    <reaction evidence="7">
        <text>N(6)-[(R)-lipoyl]-L-lysyl-[protein] + 3-methyl-2-oxobutanoate + H(+) = N(6)-[(R)-S(8)-2-methylpropanoyldihydrolipoyl]-L-lysyl-[protein] + CO2</text>
        <dbReference type="Rhea" id="RHEA:13457"/>
        <dbReference type="Rhea" id="RHEA-COMP:10474"/>
        <dbReference type="Rhea" id="RHEA-COMP:10497"/>
        <dbReference type="ChEBI" id="CHEBI:11851"/>
        <dbReference type="ChEBI" id="CHEBI:15378"/>
        <dbReference type="ChEBI" id="CHEBI:16526"/>
        <dbReference type="ChEBI" id="CHEBI:83099"/>
        <dbReference type="ChEBI" id="CHEBI:83142"/>
        <dbReference type="EC" id="1.2.4.4"/>
    </reaction>
    <physiologicalReaction direction="left-to-right" evidence="7">
        <dbReference type="Rhea" id="RHEA:13458"/>
    </physiologicalReaction>
</comment>
<evidence type="ECO:0000256" key="8">
    <source>
        <dbReference type="ARBA" id="ARBA00057409"/>
    </source>
</evidence>
<gene>
    <name evidence="13" type="primary">Bckdhb</name>
    <name evidence="13" type="ORF">NPIL_47561</name>
</gene>
<feature type="domain" description="Transketolase-like pyrimidine-binding" evidence="12">
    <location>
        <begin position="52"/>
        <end position="227"/>
    </location>
</feature>
<evidence type="ECO:0000313" key="14">
    <source>
        <dbReference type="Proteomes" id="UP000887013"/>
    </source>
</evidence>
<evidence type="ECO:0000256" key="5">
    <source>
        <dbReference type="ARBA" id="ARBA00023002"/>
    </source>
</evidence>
<accession>A0A8X6MZT8</accession>
<dbReference type="CDD" id="cd07036">
    <property type="entry name" value="TPP_PYR_E1-PDHc-beta_like"/>
    <property type="match status" value="1"/>
</dbReference>
<dbReference type="EMBL" id="BMAW01004083">
    <property type="protein sequence ID" value="GFS86930.1"/>
    <property type="molecule type" value="Genomic_DNA"/>
</dbReference>
<comment type="cofactor">
    <cofactor evidence="1">
        <name>thiamine diphosphate</name>
        <dbReference type="ChEBI" id="CHEBI:58937"/>
    </cofactor>
</comment>
<keyword evidence="4" id="KW-0809">Transit peptide</keyword>
<comment type="subunit">
    <text evidence="9">Heterotetramer of 2 alpha/BCKDHA and 2 beta chains/BCKDHB that forms the branched-chain alpha-keto acid decarboxylase (E1) component of the BCKD complex. The branched-chain alpha-ketoacid dehydrogenase is a large complex composed of three major building blocks E1, E2 and E3. It is organized around E2, a 24-meric cubic core composed of DBT, to which are associated 6 to 12 copies of E1, and approximately 6 copies of the dehydrogenase E3, a DLD dimer.</text>
</comment>
<dbReference type="OrthoDB" id="878at2759"/>
<dbReference type="InterPro" id="IPR029061">
    <property type="entry name" value="THDP-binding"/>
</dbReference>
<keyword evidence="6" id="KW-0496">Mitochondrion</keyword>
<dbReference type="Proteomes" id="UP000887013">
    <property type="component" value="Unassembled WGS sequence"/>
</dbReference>
<keyword evidence="14" id="KW-1185">Reference proteome</keyword>
<dbReference type="PANTHER" id="PTHR42980:SF1">
    <property type="entry name" value="2-OXOISOVALERATE DEHYDROGENASE SUBUNIT BETA, MITOCHONDRIAL"/>
    <property type="match status" value="1"/>
</dbReference>
<sequence>MALRHLRHAPFIKKLNSNFLSSRNQNKLLCRLSHFTYVPDTVSASDGETTRMNLFQAVTNALDIALAADPSAVIFGEDVAFGGVFRCTVGLQDKYGRDRVFNSPLCEQGIVGFGIGMAVAGATPIAEIQFSDYIYPAFDQIINEASKFRFRSGNEFNCGGLTIRAPYGAVGHGALYHSQSPEAFFAHVPGIKVVIPRGPLQAKGLLLSCIRDKNPCIFFEPKILYRMAVEQVPLKDYELPLSKAEILTEGDDVTVIGWGTQVHVLREVCQLAQDKLNISCELIDLMTILPWDKETVINSVKKTGRLLVAHEAPLTNGFGAEIAATVQNECFLNLEAPIQRVTGHDAPFSHVFEPFYIPSKWRCFDAIKKLINF</sequence>
<evidence type="ECO:0000256" key="1">
    <source>
        <dbReference type="ARBA" id="ARBA00001964"/>
    </source>
</evidence>
<dbReference type="GO" id="GO:0009083">
    <property type="term" value="P:branched-chain amino acid catabolic process"/>
    <property type="evidence" value="ECO:0007669"/>
    <property type="project" value="TreeGrafter"/>
</dbReference>
<dbReference type="GO" id="GO:0005759">
    <property type="term" value="C:mitochondrial matrix"/>
    <property type="evidence" value="ECO:0007669"/>
    <property type="project" value="UniProtKB-SubCell"/>
</dbReference>
<evidence type="ECO:0000256" key="10">
    <source>
        <dbReference type="ARBA" id="ARBA00071568"/>
    </source>
</evidence>